<keyword evidence="3" id="KW-0472">Membrane</keyword>
<organism evidence="4 5">
    <name type="scientific">Kuraishia capsulata CBS 1993</name>
    <dbReference type="NCBI Taxonomy" id="1382522"/>
    <lineage>
        <taxon>Eukaryota</taxon>
        <taxon>Fungi</taxon>
        <taxon>Dikarya</taxon>
        <taxon>Ascomycota</taxon>
        <taxon>Saccharomycotina</taxon>
        <taxon>Pichiomycetes</taxon>
        <taxon>Pichiales</taxon>
        <taxon>Pichiaceae</taxon>
        <taxon>Kuraishia</taxon>
    </lineage>
</organism>
<dbReference type="RefSeq" id="XP_022459626.1">
    <property type="nucleotide sequence ID" value="XM_022602044.1"/>
</dbReference>
<dbReference type="AlphaFoldDB" id="W6MN17"/>
<evidence type="ECO:0000256" key="1">
    <source>
        <dbReference type="ARBA" id="ARBA00008325"/>
    </source>
</evidence>
<evidence type="ECO:0000256" key="2">
    <source>
        <dbReference type="ARBA" id="ARBA00022729"/>
    </source>
</evidence>
<proteinExistence type="inferred from homology"/>
<comment type="similarity">
    <text evidence="1">Belongs to the UPF0357 family.</text>
</comment>
<keyword evidence="3" id="KW-1133">Transmembrane helix</keyword>
<dbReference type="OrthoDB" id="447314at2759"/>
<dbReference type="Pfam" id="PF09435">
    <property type="entry name" value="DUF2015"/>
    <property type="match status" value="1"/>
</dbReference>
<accession>W6MN17</accession>
<dbReference type="GeneID" id="34521014"/>
<reference evidence="4" key="1">
    <citation type="submission" date="2013-12" db="EMBL/GenBank/DDBJ databases">
        <authorList>
            <person name="Genoscope - CEA"/>
        </authorList>
    </citation>
    <scope>NUCLEOTIDE SEQUENCE</scope>
    <source>
        <strain evidence="4">CBS 1993</strain>
    </source>
</reference>
<feature type="transmembrane region" description="Helical" evidence="3">
    <location>
        <begin position="6"/>
        <end position="23"/>
    </location>
</feature>
<reference evidence="4" key="2">
    <citation type="submission" date="2014-02" db="EMBL/GenBank/DDBJ databases">
        <title>Complete DNA sequence of /Kuraishia capsulata/ illustrates novel genomic features among budding yeasts (/Saccharomycotina/).</title>
        <authorList>
            <person name="Morales L."/>
            <person name="Noel B."/>
            <person name="Porcel B."/>
            <person name="Marcet-Houben M."/>
            <person name="Hullo M-F."/>
            <person name="Sacerdot C."/>
            <person name="Tekaia F."/>
            <person name="Leh-Louis V."/>
            <person name="Despons L."/>
            <person name="Khanna V."/>
            <person name="Aury J-M."/>
            <person name="Barbe V."/>
            <person name="Couloux A."/>
            <person name="Labadie K."/>
            <person name="Pelletier E."/>
            <person name="Souciet J-L."/>
            <person name="Boekhout T."/>
            <person name="Gabaldon T."/>
            <person name="Wincker P."/>
            <person name="Dujon B."/>
        </authorList>
    </citation>
    <scope>NUCLEOTIDE SEQUENCE</scope>
    <source>
        <strain evidence="4">CBS 1993</strain>
    </source>
</reference>
<evidence type="ECO:0000313" key="4">
    <source>
        <dbReference type="EMBL" id="CDK27633.1"/>
    </source>
</evidence>
<keyword evidence="2" id="KW-0732">Signal</keyword>
<dbReference type="HOGENOM" id="CLU_128832_0_0_1"/>
<gene>
    <name evidence="4" type="ORF">KUCA_T00003612001</name>
</gene>
<dbReference type="Proteomes" id="UP000019384">
    <property type="component" value="Unassembled WGS sequence"/>
</dbReference>
<keyword evidence="5" id="KW-1185">Reference proteome</keyword>
<dbReference type="PANTHER" id="PTHR28023">
    <property type="entry name" value="UPF0357 PROTEIN YCL012C"/>
    <property type="match status" value="1"/>
</dbReference>
<sequence length="137" mass="15349">MPAKHYGPLIILAVVALIMFHLRKRWVPRVEERFGDKFAELRARFAGYHQAETGSFALDAEQGLTSSTFDIESDNIGRGDTRKGLDENAKKQVHELMKKKGLSFDDARLEYTQSVMKNNNIAADGTPLDPKAVTTLL</sequence>
<evidence type="ECO:0000313" key="5">
    <source>
        <dbReference type="Proteomes" id="UP000019384"/>
    </source>
</evidence>
<dbReference type="InterPro" id="IPR018559">
    <property type="entry name" value="DUF2015"/>
</dbReference>
<name>W6MN17_9ASCO</name>
<protein>
    <submittedName>
        <fullName evidence="4">Uncharacterized protein</fullName>
    </submittedName>
</protein>
<keyword evidence="3" id="KW-0812">Transmembrane</keyword>
<evidence type="ECO:0000256" key="3">
    <source>
        <dbReference type="SAM" id="Phobius"/>
    </source>
</evidence>
<dbReference type="EMBL" id="HG793128">
    <property type="protein sequence ID" value="CDK27633.1"/>
    <property type="molecule type" value="Genomic_DNA"/>
</dbReference>
<dbReference type="PANTHER" id="PTHR28023:SF1">
    <property type="entry name" value="UPF0357 PROTEIN YCL012C"/>
    <property type="match status" value="1"/>
</dbReference>